<dbReference type="InterPro" id="IPR052772">
    <property type="entry name" value="Endo/PolyKinase_Domain-Protein"/>
</dbReference>
<dbReference type="GO" id="GO:0004519">
    <property type="term" value="F:endonuclease activity"/>
    <property type="evidence" value="ECO:0007669"/>
    <property type="project" value="TreeGrafter"/>
</dbReference>
<dbReference type="PROSITE" id="PS50828">
    <property type="entry name" value="SMR"/>
    <property type="match status" value="1"/>
</dbReference>
<organism evidence="3 4">
    <name type="scientific">Aulographum hederae CBS 113979</name>
    <dbReference type="NCBI Taxonomy" id="1176131"/>
    <lineage>
        <taxon>Eukaryota</taxon>
        <taxon>Fungi</taxon>
        <taxon>Dikarya</taxon>
        <taxon>Ascomycota</taxon>
        <taxon>Pezizomycotina</taxon>
        <taxon>Dothideomycetes</taxon>
        <taxon>Pleosporomycetidae</taxon>
        <taxon>Aulographales</taxon>
        <taxon>Aulographaceae</taxon>
    </lineage>
</organism>
<accession>A0A6G1GV74</accession>
<dbReference type="SUPFAM" id="SSF46934">
    <property type="entry name" value="UBA-like"/>
    <property type="match status" value="1"/>
</dbReference>
<evidence type="ECO:0000313" key="3">
    <source>
        <dbReference type="EMBL" id="KAF1984861.1"/>
    </source>
</evidence>
<dbReference type="OrthoDB" id="443981at2759"/>
<evidence type="ECO:0000313" key="4">
    <source>
        <dbReference type="Proteomes" id="UP000800041"/>
    </source>
</evidence>
<dbReference type="SMART" id="SM00463">
    <property type="entry name" value="SMR"/>
    <property type="match status" value="1"/>
</dbReference>
<feature type="region of interest" description="Disordered" evidence="1">
    <location>
        <begin position="342"/>
        <end position="412"/>
    </location>
</feature>
<feature type="compositionally biased region" description="Basic and acidic residues" evidence="1">
    <location>
        <begin position="345"/>
        <end position="365"/>
    </location>
</feature>
<proteinExistence type="predicted"/>
<dbReference type="PANTHER" id="PTHR46535:SF1">
    <property type="entry name" value="NEDD4-BINDING PROTEIN 2"/>
    <property type="match status" value="1"/>
</dbReference>
<dbReference type="Pfam" id="PF26286">
    <property type="entry name" value="UBA_10"/>
    <property type="match status" value="1"/>
</dbReference>
<dbReference type="CDD" id="cd14279">
    <property type="entry name" value="CUE"/>
    <property type="match status" value="1"/>
</dbReference>
<dbReference type="Proteomes" id="UP000800041">
    <property type="component" value="Unassembled WGS sequence"/>
</dbReference>
<feature type="compositionally biased region" description="Basic and acidic residues" evidence="1">
    <location>
        <begin position="72"/>
        <end position="89"/>
    </location>
</feature>
<dbReference type="InterPro" id="IPR002625">
    <property type="entry name" value="Smr_dom"/>
</dbReference>
<name>A0A6G1GV74_9PEZI</name>
<dbReference type="AlphaFoldDB" id="A0A6G1GV74"/>
<evidence type="ECO:0000256" key="1">
    <source>
        <dbReference type="SAM" id="MobiDB-lite"/>
    </source>
</evidence>
<dbReference type="InterPro" id="IPR036063">
    <property type="entry name" value="Smr_dom_sf"/>
</dbReference>
<reference evidence="3" key="1">
    <citation type="journal article" date="2020" name="Stud. Mycol.">
        <title>101 Dothideomycetes genomes: a test case for predicting lifestyles and emergence of pathogens.</title>
        <authorList>
            <person name="Haridas S."/>
            <person name="Albert R."/>
            <person name="Binder M."/>
            <person name="Bloem J."/>
            <person name="Labutti K."/>
            <person name="Salamov A."/>
            <person name="Andreopoulos B."/>
            <person name="Baker S."/>
            <person name="Barry K."/>
            <person name="Bills G."/>
            <person name="Bluhm B."/>
            <person name="Cannon C."/>
            <person name="Castanera R."/>
            <person name="Culley D."/>
            <person name="Daum C."/>
            <person name="Ezra D."/>
            <person name="Gonzalez J."/>
            <person name="Henrissat B."/>
            <person name="Kuo A."/>
            <person name="Liang C."/>
            <person name="Lipzen A."/>
            <person name="Lutzoni F."/>
            <person name="Magnuson J."/>
            <person name="Mondo S."/>
            <person name="Nolan M."/>
            <person name="Ohm R."/>
            <person name="Pangilinan J."/>
            <person name="Park H.-J."/>
            <person name="Ramirez L."/>
            <person name="Alfaro M."/>
            <person name="Sun H."/>
            <person name="Tritt A."/>
            <person name="Yoshinaga Y."/>
            <person name="Zwiers L.-H."/>
            <person name="Turgeon B."/>
            <person name="Goodwin S."/>
            <person name="Spatafora J."/>
            <person name="Crous P."/>
            <person name="Grigoriev I."/>
        </authorList>
    </citation>
    <scope>NUCLEOTIDE SEQUENCE</scope>
    <source>
        <strain evidence="3">CBS 113979</strain>
    </source>
</reference>
<evidence type="ECO:0000259" key="2">
    <source>
        <dbReference type="PROSITE" id="PS50828"/>
    </source>
</evidence>
<sequence>MEDPKEALAQELERDFFPVDSALIRALLSDYDWRDESQIAQLRAFLEEVKSEAVVEAHAGFDPSGSGGGRVEGAEKSDESEESWMRSDDTDLTSLSRGVEEMGFGEGKSPSLSPVEENGHDNGDGNGRAQFMDDMENLDIPAKEARLVDMFPTQSKANIEFTLKKCDGHFGKAMDVLLNHVYFDCTTDGEEKVHTKGIDAFAEDQMPRGRTTKGKRKNNKTDHINSSSSSSSRGGPPMPILPDSLKPSPPPPVPNKWKAATADISWISSRTSLPSESVTTLYHKNGASVRGTLIAILELDLKRNEKHVPDDTDIHNILSLQEEFPLIPPTMVSSMIRITNPSTSKAHELAKKLSEPEPRKIKEEDPIFIPHYTPVTGLPSNKDPTPKPDHKSSKRPSPPSSSSPSTSQLENGHKYTTEEKATLHAARTQARLNASRYHRAAKSDRLLSHAASYYATLASSASASLRSAASADADALVARQSSLNAHVGGWQGERFLDLHGVGTEDARRIVLREVRTGLRVVTGRGLHSKGGKGRLGPVVVRALIGEGWRVQVGEGEVLVVGRVG</sequence>
<dbReference type="InterPro" id="IPR009060">
    <property type="entry name" value="UBA-like_sf"/>
</dbReference>
<dbReference type="InterPro" id="IPR058864">
    <property type="entry name" value="UBA_10"/>
</dbReference>
<feature type="region of interest" description="Disordered" evidence="1">
    <location>
        <begin position="197"/>
        <end position="256"/>
    </location>
</feature>
<protein>
    <recommendedName>
        <fullName evidence="2">Smr domain-containing protein</fullName>
    </recommendedName>
</protein>
<keyword evidence="4" id="KW-1185">Reference proteome</keyword>
<dbReference type="SUPFAM" id="SSF160443">
    <property type="entry name" value="SMR domain-like"/>
    <property type="match status" value="1"/>
</dbReference>
<dbReference type="Gene3D" id="3.30.1370.110">
    <property type="match status" value="1"/>
</dbReference>
<gene>
    <name evidence="3" type="ORF">K402DRAFT_464821</name>
</gene>
<dbReference type="EMBL" id="ML977165">
    <property type="protein sequence ID" value="KAF1984861.1"/>
    <property type="molecule type" value="Genomic_DNA"/>
</dbReference>
<dbReference type="PANTHER" id="PTHR46535">
    <property type="entry name" value="NEDD4-BINDING PROTEIN 2"/>
    <property type="match status" value="1"/>
</dbReference>
<feature type="region of interest" description="Disordered" evidence="1">
    <location>
        <begin position="59"/>
        <end position="130"/>
    </location>
</feature>
<dbReference type="GO" id="GO:0005634">
    <property type="term" value="C:nucleus"/>
    <property type="evidence" value="ECO:0007669"/>
    <property type="project" value="TreeGrafter"/>
</dbReference>
<feature type="domain" description="Smr" evidence="2">
    <location>
        <begin position="496"/>
        <end position="564"/>
    </location>
</feature>